<keyword evidence="2" id="KW-0680">Restriction system</keyword>
<evidence type="ECO:0000259" key="4">
    <source>
        <dbReference type="Pfam" id="PF01420"/>
    </source>
</evidence>
<reference evidence="5" key="1">
    <citation type="submission" date="2020-06" db="EMBL/GenBank/DDBJ databases">
        <title>Novel chitinolytic bacterium.</title>
        <authorList>
            <person name="Ungkulpasvich U."/>
            <person name="Kosugi A."/>
            <person name="Uke A."/>
        </authorList>
    </citation>
    <scope>NUCLEOTIDE SEQUENCE</scope>
    <source>
        <strain evidence="5">UUS1-1</strain>
    </source>
</reference>
<dbReference type="GO" id="GO:0003677">
    <property type="term" value="F:DNA binding"/>
    <property type="evidence" value="ECO:0007669"/>
    <property type="project" value="UniProtKB-KW"/>
</dbReference>
<dbReference type="EMBL" id="JAAKDE010000010">
    <property type="protein sequence ID" value="MBA2132957.1"/>
    <property type="molecule type" value="Genomic_DNA"/>
</dbReference>
<dbReference type="CDD" id="cd17522">
    <property type="entry name" value="RMtype1_S_MjaORF1531P-TRD1-CR1_like"/>
    <property type="match status" value="1"/>
</dbReference>
<dbReference type="RefSeq" id="WP_181339413.1">
    <property type="nucleotide sequence ID" value="NZ_JAAKDE010000010.1"/>
</dbReference>
<keyword evidence="3" id="KW-0238">DNA-binding</keyword>
<dbReference type="InterPro" id="IPR000055">
    <property type="entry name" value="Restrct_endonuc_typeI_TRD"/>
</dbReference>
<evidence type="ECO:0000313" key="5">
    <source>
        <dbReference type="EMBL" id="MBA2132957.1"/>
    </source>
</evidence>
<evidence type="ECO:0000313" key="6">
    <source>
        <dbReference type="Proteomes" id="UP000657177"/>
    </source>
</evidence>
<dbReference type="Proteomes" id="UP000657177">
    <property type="component" value="Unassembled WGS sequence"/>
</dbReference>
<comment type="caution">
    <text evidence="5">The sequence shown here is derived from an EMBL/GenBank/DDBJ whole genome shotgun (WGS) entry which is preliminary data.</text>
</comment>
<keyword evidence="6" id="KW-1185">Reference proteome</keyword>
<keyword evidence="5" id="KW-0255">Endonuclease</keyword>
<keyword evidence="5" id="KW-0378">Hydrolase</keyword>
<dbReference type="Pfam" id="PF01420">
    <property type="entry name" value="Methylase_S"/>
    <property type="match status" value="2"/>
</dbReference>
<dbReference type="PANTHER" id="PTHR30408">
    <property type="entry name" value="TYPE-1 RESTRICTION ENZYME ECOKI SPECIFICITY PROTEIN"/>
    <property type="match status" value="1"/>
</dbReference>
<feature type="domain" description="Type I restriction modification DNA specificity" evidence="4">
    <location>
        <begin position="2"/>
        <end position="184"/>
    </location>
</feature>
<dbReference type="AlphaFoldDB" id="A0A8J6HX34"/>
<proteinExistence type="inferred from homology"/>
<evidence type="ECO:0000256" key="2">
    <source>
        <dbReference type="ARBA" id="ARBA00022747"/>
    </source>
</evidence>
<dbReference type="GO" id="GO:0004519">
    <property type="term" value="F:endonuclease activity"/>
    <property type="evidence" value="ECO:0007669"/>
    <property type="project" value="UniProtKB-KW"/>
</dbReference>
<gene>
    <name evidence="5" type="ORF">G5B42_05290</name>
</gene>
<dbReference type="Gene3D" id="3.90.220.20">
    <property type="entry name" value="DNA methylase specificity domains"/>
    <property type="match status" value="2"/>
</dbReference>
<dbReference type="InterPro" id="IPR044946">
    <property type="entry name" value="Restrct_endonuc_typeI_TRD_sf"/>
</dbReference>
<evidence type="ECO:0000256" key="3">
    <source>
        <dbReference type="ARBA" id="ARBA00023125"/>
    </source>
</evidence>
<organism evidence="5 6">
    <name type="scientific">Capillibacterium thermochitinicola</name>
    <dbReference type="NCBI Taxonomy" id="2699427"/>
    <lineage>
        <taxon>Bacteria</taxon>
        <taxon>Bacillati</taxon>
        <taxon>Bacillota</taxon>
        <taxon>Capillibacterium</taxon>
    </lineage>
</organism>
<keyword evidence="5" id="KW-0540">Nuclease</keyword>
<feature type="domain" description="Type I restriction modification DNA specificity" evidence="4">
    <location>
        <begin position="204"/>
        <end position="377"/>
    </location>
</feature>
<dbReference type="InterPro" id="IPR052021">
    <property type="entry name" value="Type-I_RS_S_subunit"/>
</dbReference>
<accession>A0A8J6HX34</accession>
<name>A0A8J6HX34_9FIRM</name>
<dbReference type="SUPFAM" id="SSF116734">
    <property type="entry name" value="DNA methylase specificity domain"/>
    <property type="match status" value="2"/>
</dbReference>
<dbReference type="PANTHER" id="PTHR30408:SF12">
    <property type="entry name" value="TYPE I RESTRICTION ENZYME MJAVIII SPECIFICITY SUBUNIT"/>
    <property type="match status" value="1"/>
</dbReference>
<comment type="similarity">
    <text evidence="1">Belongs to the type-I restriction system S methylase family.</text>
</comment>
<sequence length="392" mass="44816">MGKWPMVRIGDVCEFIRNGASIKQDNSKKGFPITRIETISNGVFDRSKMGYAGIYDLGKYEDYVLKTGDILMSHINSISHLGKTAYYENINNETIIHGMNLLCLRLKKEQVNYRYTFYYLNSPFFKRQIPRITKKSVNQASFTVTALKELQFIFPPLNIQKYIADTLDKTQEIIDGYKKQLAELDNLIKAVFYEMFGDIRLNKKKWARTKIGEVCHDNIKKLSGNEKIEISYVDISAISNTEKEIISVKNINSKDAPSRAKQILELNDILVSTVRPNLNAVAINNINTGKKVIGSTGFCVLRCKSTINYRYLFEIVKSDYFIDKLVSLARGASYPAVTDYDVKNIDIPIPPLDLQNKFAEIVAKIEEQKALVKQAITESEHLFKSLMSEYFD</sequence>
<protein>
    <submittedName>
        <fullName evidence="5">Restriction endonuclease subunit S</fullName>
    </submittedName>
</protein>
<dbReference type="GO" id="GO:0009307">
    <property type="term" value="P:DNA restriction-modification system"/>
    <property type="evidence" value="ECO:0007669"/>
    <property type="project" value="UniProtKB-KW"/>
</dbReference>
<evidence type="ECO:0000256" key="1">
    <source>
        <dbReference type="ARBA" id="ARBA00010923"/>
    </source>
</evidence>